<sequence>MKKVLVFIDGLALSKSVCEYGIGLAKALNLPLLLLSIAEQPTSIDETNLSGSLSIGTKDRLLDKLAAQEHAKAKEDIRQNREILSTLKEFAINSGVKECQTLQRHGTLSGALEDFHEEIRVVVVGIRGSNEDDDKLGYHIEELIRSSDLPILVVPNSEYSPINSLLMAYDSSEFSKKAFEVALSNPIFPNTKRYIVNVNSDEALSNTLLKEAGDVFKDKGFEFELKHLNGDPVIEILKYEDEIKADAIAMGAYSKNRIKNFFLGSFTSKMLLNSKKPLLLFR</sequence>
<dbReference type="OrthoDB" id="9804721at2"/>
<reference evidence="4" key="1">
    <citation type="submission" date="2017-10" db="EMBL/GenBank/DDBJ databases">
        <title>Campylobacter species from seals.</title>
        <authorList>
            <person name="Gilbert M.J."/>
            <person name="Zomer A.L."/>
            <person name="Timmerman A.J."/>
            <person name="Duim B."/>
            <person name="Wagenaar J.A."/>
        </authorList>
    </citation>
    <scope>NUCLEOTIDE SEQUENCE [LARGE SCALE GENOMIC DNA]</scope>
    <source>
        <strain evidence="4">17S00004-5</strain>
    </source>
</reference>
<keyword evidence="4" id="KW-1185">Reference proteome</keyword>
<accession>A0A2P8R3Y4</accession>
<name>A0A2P8R3Y4_9BACT</name>
<dbReference type="PANTHER" id="PTHR46268:SF6">
    <property type="entry name" value="UNIVERSAL STRESS PROTEIN UP12"/>
    <property type="match status" value="1"/>
</dbReference>
<evidence type="ECO:0000313" key="4">
    <source>
        <dbReference type="Proteomes" id="UP000240535"/>
    </source>
</evidence>
<dbReference type="CDD" id="cd00293">
    <property type="entry name" value="USP-like"/>
    <property type="match status" value="1"/>
</dbReference>
<organism evidence="3 4">
    <name type="scientific">Campylobacter blaseri</name>
    <dbReference type="NCBI Taxonomy" id="2042961"/>
    <lineage>
        <taxon>Bacteria</taxon>
        <taxon>Pseudomonadati</taxon>
        <taxon>Campylobacterota</taxon>
        <taxon>Epsilonproteobacteria</taxon>
        <taxon>Campylobacterales</taxon>
        <taxon>Campylobacteraceae</taxon>
        <taxon>Campylobacter</taxon>
    </lineage>
</organism>
<dbReference type="Pfam" id="PF00582">
    <property type="entry name" value="Usp"/>
    <property type="match status" value="2"/>
</dbReference>
<evidence type="ECO:0000313" key="3">
    <source>
        <dbReference type="EMBL" id="PSM53210.1"/>
    </source>
</evidence>
<evidence type="ECO:0000259" key="2">
    <source>
        <dbReference type="Pfam" id="PF00582"/>
    </source>
</evidence>
<dbReference type="AlphaFoldDB" id="A0A2P8R3Y4"/>
<protein>
    <submittedName>
        <fullName evidence="3">Universal stress protein</fullName>
    </submittedName>
</protein>
<dbReference type="InterPro" id="IPR006016">
    <property type="entry name" value="UspA"/>
</dbReference>
<dbReference type="Gene3D" id="3.40.50.12370">
    <property type="match status" value="1"/>
</dbReference>
<dbReference type="PRINTS" id="PR01438">
    <property type="entry name" value="UNVRSLSTRESS"/>
</dbReference>
<dbReference type="EMBL" id="PDHH01000001">
    <property type="protein sequence ID" value="PSM53210.1"/>
    <property type="molecule type" value="Genomic_DNA"/>
</dbReference>
<proteinExistence type="inferred from homology"/>
<gene>
    <name evidence="3" type="ORF">CQ405_01285</name>
</gene>
<dbReference type="PANTHER" id="PTHR46268">
    <property type="entry name" value="STRESS RESPONSE PROTEIN NHAX"/>
    <property type="match status" value="1"/>
</dbReference>
<evidence type="ECO:0000256" key="1">
    <source>
        <dbReference type="ARBA" id="ARBA00008791"/>
    </source>
</evidence>
<feature type="domain" description="UspA" evidence="2">
    <location>
        <begin position="212"/>
        <end position="282"/>
    </location>
</feature>
<dbReference type="RefSeq" id="WP_106869775.1">
    <property type="nucleotide sequence ID" value="NZ_CP053841.1"/>
</dbReference>
<dbReference type="Proteomes" id="UP000240535">
    <property type="component" value="Unassembled WGS sequence"/>
</dbReference>
<comment type="similarity">
    <text evidence="1">Belongs to the universal stress protein A family.</text>
</comment>
<comment type="caution">
    <text evidence="3">The sequence shown here is derived from an EMBL/GenBank/DDBJ whole genome shotgun (WGS) entry which is preliminary data.</text>
</comment>
<dbReference type="InterPro" id="IPR006015">
    <property type="entry name" value="Universal_stress_UspA"/>
</dbReference>
<dbReference type="SUPFAM" id="SSF52402">
    <property type="entry name" value="Adenine nucleotide alpha hydrolases-like"/>
    <property type="match status" value="2"/>
</dbReference>
<feature type="domain" description="UspA" evidence="2">
    <location>
        <begin position="1"/>
        <end position="155"/>
    </location>
</feature>